<keyword evidence="2" id="KW-0175">Coiled coil</keyword>
<reference evidence="4" key="1">
    <citation type="journal article" date="2012" name="Appl. Microbiol. Biotechnol.">
        <title>Sequencing and analysis of three plasmids from Lactobacillus casei TISTR1341 and development of plasmid-derived Escherichia coli-L. casei shuttle vectors.</title>
        <authorList>
            <person name="Panya M."/>
            <person name="Lulitanond V."/>
            <person name="Tangphatsornruang S."/>
            <person name="Namwat W."/>
            <person name="Wannasutta R."/>
            <person name="Suebwongsa N."/>
            <person name="Mayo B."/>
        </authorList>
    </citation>
    <scope>NUCLEOTIDE SEQUENCE</scope>
    <source>
        <strain evidence="4">TISTR1341</strain>
        <plasmid evidence="4">pRCEID2.9</plasmid>
    </source>
</reference>
<dbReference type="GO" id="GO:0003677">
    <property type="term" value="F:DNA binding"/>
    <property type="evidence" value="ECO:0007669"/>
    <property type="project" value="InterPro"/>
</dbReference>
<feature type="region of interest" description="Disordered" evidence="3">
    <location>
        <begin position="405"/>
        <end position="436"/>
    </location>
</feature>
<dbReference type="Pfam" id="PF01076">
    <property type="entry name" value="Mob_Pre"/>
    <property type="match status" value="1"/>
</dbReference>
<protein>
    <submittedName>
        <fullName evidence="4">Mob</fullName>
    </submittedName>
</protein>
<accession>E3VQ22</accession>
<dbReference type="InterPro" id="IPR001668">
    <property type="entry name" value="Mob_Pre"/>
</dbReference>
<comment type="similarity">
    <text evidence="1">Belongs to the plasmid mobilization pre family.</text>
</comment>
<name>E3VQ22_LACCA</name>
<evidence type="ECO:0000256" key="3">
    <source>
        <dbReference type="SAM" id="MobiDB-lite"/>
    </source>
</evidence>
<dbReference type="Gene3D" id="3.30.930.30">
    <property type="match status" value="1"/>
</dbReference>
<evidence type="ECO:0000256" key="1">
    <source>
        <dbReference type="ARBA" id="ARBA00010657"/>
    </source>
</evidence>
<dbReference type="EMBL" id="HQ173810">
    <property type="protein sequence ID" value="ADO85557.1"/>
    <property type="molecule type" value="Genomic_DNA"/>
</dbReference>
<feature type="compositionally biased region" description="Basic residues" evidence="3">
    <location>
        <begin position="415"/>
        <end position="429"/>
    </location>
</feature>
<evidence type="ECO:0000313" key="4">
    <source>
        <dbReference type="EMBL" id="ADO85557.1"/>
    </source>
</evidence>
<dbReference type="CDD" id="cd17242">
    <property type="entry name" value="MobM_relaxase"/>
    <property type="match status" value="1"/>
</dbReference>
<keyword evidence="4" id="KW-0614">Plasmid</keyword>
<dbReference type="GO" id="GO:0006310">
    <property type="term" value="P:DNA recombination"/>
    <property type="evidence" value="ECO:0007669"/>
    <property type="project" value="InterPro"/>
</dbReference>
<dbReference type="NCBIfam" id="NF041497">
    <property type="entry name" value="MobV"/>
    <property type="match status" value="1"/>
</dbReference>
<sequence>MSQLAAHMQKFKIGNLGGLQRHDERTLQRHSNPDIDVSKSSDNFSVLPLERLDPKRSLHKQVQEIIADERVSNRAVRKDAVVLTEWVISSDSTFFEGLSRDETKQFFTDAYQWFANHFGADHIPYATVHMDETTPHMHMGVIPLTNGRLSAKAIFNREALRFIQADLPQKLNEKGWNIERGERGSKRKHLSVERYKDVAESLKQGEPLFDVSKLQHERVPIVNMFNFVKGKEATQNYILTPEDYQRLTERVQGFSDLGHAVKDVNELKTALSARESRIRQREKELDKREDAISKNENLIETYDYWYDQAYEQSDKVTQLQDQIKTLKAENKQWQQRYYKLVDAVHDMAKTIGTLIADYPAWEQKLNEFGQRVIRGTRAFAKNTLNKVQAYGAAEDIDTTVEISKSIEPDMYPERKQKRRQQLQQQRKRQQQQGLER</sequence>
<feature type="coiled-coil region" evidence="2">
    <location>
        <begin position="309"/>
        <end position="336"/>
    </location>
</feature>
<dbReference type="RefSeq" id="WP_014562755.1">
    <property type="nucleotide sequence ID" value="NC_017466.1"/>
</dbReference>
<proteinExistence type="inferred from homology"/>
<geneLocation type="plasmid" evidence="4">
    <name>pRCEID2.9</name>
</geneLocation>
<gene>
    <name evidence="4" type="primary">mob</name>
</gene>
<evidence type="ECO:0000256" key="2">
    <source>
        <dbReference type="SAM" id="Coils"/>
    </source>
</evidence>
<organism evidence="4">
    <name type="scientific">Lacticaseibacillus casei</name>
    <name type="common">Lactobacillus casei</name>
    <dbReference type="NCBI Taxonomy" id="1582"/>
    <lineage>
        <taxon>Bacteria</taxon>
        <taxon>Bacillati</taxon>
        <taxon>Bacillota</taxon>
        <taxon>Bacilli</taxon>
        <taxon>Lactobacillales</taxon>
        <taxon>Lactobacillaceae</taxon>
        <taxon>Lacticaseibacillus</taxon>
    </lineage>
</organism>
<feature type="compositionally biased region" description="Basic and acidic residues" evidence="3">
    <location>
        <begin position="405"/>
        <end position="414"/>
    </location>
</feature>
<dbReference type="AlphaFoldDB" id="E3VQ22"/>